<keyword evidence="1" id="KW-0472">Membrane</keyword>
<dbReference type="InterPro" id="IPR053145">
    <property type="entry name" value="AB_hydrolase_Est10"/>
</dbReference>
<accession>A0ABN6SAR2</accession>
<keyword evidence="1" id="KW-1133">Transmembrane helix</keyword>
<dbReference type="Gene3D" id="3.40.50.1820">
    <property type="entry name" value="alpha/beta hydrolase"/>
    <property type="match status" value="1"/>
</dbReference>
<evidence type="ECO:0000313" key="3">
    <source>
        <dbReference type="EMBL" id="BDR52524.1"/>
    </source>
</evidence>
<keyword evidence="1" id="KW-0812">Transmembrane</keyword>
<feature type="transmembrane region" description="Helical" evidence="1">
    <location>
        <begin position="367"/>
        <end position="396"/>
    </location>
</feature>
<dbReference type="Proteomes" id="UP001321766">
    <property type="component" value="Chromosome"/>
</dbReference>
<sequence length="548" mass="59459">MHILKRLGIALLSFLVLLGLAAGLGALMDPHWRVEPYQPHISLPTADTSIVSRRGLTTTEGHYQTKETHVTVRLSQQVTINALVREPVDAPGGHPACLFIHGAGTGRASEVYGDLASALASAGITTLVPDKRLDTYTTFHRDYPAMAADYNKSLELLRSWPGVDPSKTGLYSESEGTWIASVMTANDPQLAFSIMTSPPVYPGRDQMSMAVSSYLDLIGAPSGLREQIPKLLGLNFAPLGLEYADFDPLPNWDKLKAPTLVNFGTEDASMPIEQGARELQERTKRAGNTNVTVRYYPTNHQMRVGSRLSKPGLPLEEHYTHNLEDWINAVALGAQTGDWSTPLVAGSQPRQLYRVPTSTRAGLVKSIGGLMVLLAASLTLPLLAALGALCLGVAGLARRRLRGQSSPRARFGKGISALLWASGAFGLLTLGALLTYIIFIVARAMSLEPINRLQAAYWPALRVLSLLWLVLLACLVSQLISNWLQARKSAQPGPSSALMACHARQSPHTRSRQPVLARGWGHWLVLILALLGLVCCLLSFAFWGMFSL</sequence>
<dbReference type="EMBL" id="AP026798">
    <property type="protein sequence ID" value="BDR52524.1"/>
    <property type="molecule type" value="Genomic_DNA"/>
</dbReference>
<dbReference type="PANTHER" id="PTHR43265:SF1">
    <property type="entry name" value="ESTERASE ESTD"/>
    <property type="match status" value="1"/>
</dbReference>
<organism evidence="3 4">
    <name type="scientific">Bombiscardovia nodaiensis</name>
    <dbReference type="NCBI Taxonomy" id="2932181"/>
    <lineage>
        <taxon>Bacteria</taxon>
        <taxon>Bacillati</taxon>
        <taxon>Actinomycetota</taxon>
        <taxon>Actinomycetes</taxon>
        <taxon>Bifidobacteriales</taxon>
        <taxon>Bifidobacteriaceae</taxon>
        <taxon>Bombiscardovia</taxon>
    </lineage>
</organism>
<feature type="transmembrane region" description="Helical" evidence="1">
    <location>
        <begin position="520"/>
        <end position="546"/>
    </location>
</feature>
<dbReference type="PANTHER" id="PTHR43265">
    <property type="entry name" value="ESTERASE ESTD"/>
    <property type="match status" value="1"/>
</dbReference>
<dbReference type="InterPro" id="IPR014940">
    <property type="entry name" value="BAAT_C"/>
</dbReference>
<feature type="domain" description="BAAT/Acyl-CoA thioester hydrolase C-terminal" evidence="2">
    <location>
        <begin position="151"/>
        <end position="301"/>
    </location>
</feature>
<keyword evidence="4" id="KW-1185">Reference proteome</keyword>
<dbReference type="SUPFAM" id="SSF53474">
    <property type="entry name" value="alpha/beta-Hydrolases"/>
    <property type="match status" value="1"/>
</dbReference>
<name>A0ABN6SAR2_9BIFI</name>
<reference evidence="3 4" key="1">
    <citation type="journal article" date="2023" name="Microbiol. Spectr.">
        <title>Symbiosis of Carpenter Bees with Uncharacterized Lactic Acid Bacteria Showing NAD Auxotrophy.</title>
        <authorList>
            <person name="Kawasaki S."/>
            <person name="Ozawa K."/>
            <person name="Mori T."/>
            <person name="Yamamoto A."/>
            <person name="Ito M."/>
            <person name="Ohkuma M."/>
            <person name="Sakamoto M."/>
            <person name="Matsutani M."/>
        </authorList>
    </citation>
    <scope>NUCLEOTIDE SEQUENCE [LARGE SCALE GENOMIC DNA]</scope>
    <source>
        <strain evidence="3 4">Kim37-2</strain>
    </source>
</reference>
<feature type="transmembrane region" description="Helical" evidence="1">
    <location>
        <begin position="460"/>
        <end position="480"/>
    </location>
</feature>
<dbReference type="InterPro" id="IPR029058">
    <property type="entry name" value="AB_hydrolase_fold"/>
</dbReference>
<feature type="transmembrane region" description="Helical" evidence="1">
    <location>
        <begin position="417"/>
        <end position="440"/>
    </location>
</feature>
<evidence type="ECO:0000256" key="1">
    <source>
        <dbReference type="SAM" id="Phobius"/>
    </source>
</evidence>
<proteinExistence type="predicted"/>
<evidence type="ECO:0000313" key="4">
    <source>
        <dbReference type="Proteomes" id="UP001321766"/>
    </source>
</evidence>
<gene>
    <name evidence="3" type="ORF">KIM372_04310</name>
</gene>
<dbReference type="Pfam" id="PF08840">
    <property type="entry name" value="BAAT_C"/>
    <property type="match status" value="1"/>
</dbReference>
<protein>
    <submittedName>
        <fullName evidence="3">Peptidase S9</fullName>
    </submittedName>
</protein>
<evidence type="ECO:0000259" key="2">
    <source>
        <dbReference type="Pfam" id="PF08840"/>
    </source>
</evidence>